<proteinExistence type="predicted"/>
<dbReference type="EMBL" id="JAERTZ010000012">
    <property type="protein sequence ID" value="MBL1376561.1"/>
    <property type="molecule type" value="Genomic_DNA"/>
</dbReference>
<sequence length="245" mass="27626">MRKQEYPQDTQYSQPLPYPPYLYCNNEISLVDLAKILVKRRNWMFMTFVVVFFASLLMAWLKQPHSVDGSKVEFTTLIAVGYKTPTVFLEPLNSIKTQLESAFIPIASEGKSFDSRVEMESRRNVSEDGSNIVKLITIADREQREQVAAYHNQIVSPLLERHNQLIYALKEQLLMSPDSIQSAETIHFLGSSVAALTQPLPASPPNNKSWLIVTLGVIFGGILAVIVAFLREFASKVCDSLDKET</sequence>
<keyword evidence="1" id="KW-1133">Transmembrane helix</keyword>
<organism evidence="2 3">
    <name type="scientific">Zobellella iuensis</name>
    <dbReference type="NCBI Taxonomy" id="2803811"/>
    <lineage>
        <taxon>Bacteria</taxon>
        <taxon>Pseudomonadati</taxon>
        <taxon>Pseudomonadota</taxon>
        <taxon>Gammaproteobacteria</taxon>
        <taxon>Aeromonadales</taxon>
        <taxon>Aeromonadaceae</taxon>
        <taxon>Zobellella</taxon>
    </lineage>
</organism>
<name>A0ABS1QQ20_9GAMM</name>
<keyword evidence="1" id="KW-0812">Transmembrane</keyword>
<evidence type="ECO:0000313" key="2">
    <source>
        <dbReference type="EMBL" id="MBL1376561.1"/>
    </source>
</evidence>
<dbReference type="Proteomes" id="UP000638570">
    <property type="component" value="Unassembled WGS sequence"/>
</dbReference>
<comment type="caution">
    <text evidence="2">The sequence shown here is derived from an EMBL/GenBank/DDBJ whole genome shotgun (WGS) entry which is preliminary data.</text>
</comment>
<dbReference type="RefSeq" id="WP_202082547.1">
    <property type="nucleotide sequence ID" value="NZ_JAERTZ010000012.1"/>
</dbReference>
<accession>A0ABS1QQ20</accession>
<evidence type="ECO:0000256" key="1">
    <source>
        <dbReference type="SAM" id="Phobius"/>
    </source>
</evidence>
<evidence type="ECO:0008006" key="4">
    <source>
        <dbReference type="Google" id="ProtNLM"/>
    </source>
</evidence>
<keyword evidence="1" id="KW-0472">Membrane</keyword>
<evidence type="ECO:0000313" key="3">
    <source>
        <dbReference type="Proteomes" id="UP000638570"/>
    </source>
</evidence>
<feature type="transmembrane region" description="Helical" evidence="1">
    <location>
        <begin position="210"/>
        <end position="230"/>
    </location>
</feature>
<keyword evidence="3" id="KW-1185">Reference proteome</keyword>
<reference evidence="3" key="1">
    <citation type="submission" date="2021-01" db="EMBL/GenBank/DDBJ databases">
        <title>Genome public.</title>
        <authorList>
            <person name="Liu C."/>
            <person name="Sun Q."/>
        </authorList>
    </citation>
    <scope>NUCLEOTIDE SEQUENCE [LARGE SCALE GENOMIC DNA]</scope>
    <source>
        <strain evidence="3">CGMCC 1.18722</strain>
    </source>
</reference>
<feature type="transmembrane region" description="Helical" evidence="1">
    <location>
        <begin position="43"/>
        <end position="61"/>
    </location>
</feature>
<protein>
    <recommendedName>
        <fullName evidence="4">Polysaccharide chain length determinant N-terminal domain-containing protein</fullName>
    </recommendedName>
</protein>
<gene>
    <name evidence="2" type="ORF">JKV55_04315</name>
</gene>